<gene>
    <name evidence="2" type="ORF">BV898_19914</name>
</gene>
<sequence>VVKKRTLMVKADRLVDRGQQYFFEKIPRGIRRRSLFHGRKKYRIMATNPFRLAPNTKAKNSVRLVDVRNSASAQQSISSRKDAHIMKSTAEAAGYLLDFLARFTALKATFLGAFATQDHRKGEKPSSRRHASRRKSADGSLRKRKVRHEETPDEVD</sequence>
<dbReference type="AlphaFoldDB" id="A0A9X6NJT3"/>
<dbReference type="EMBL" id="MTYJ01000914">
    <property type="protein sequence ID" value="OWA55530.1"/>
    <property type="molecule type" value="Genomic_DNA"/>
</dbReference>
<feature type="compositionally biased region" description="Basic and acidic residues" evidence="1">
    <location>
        <begin position="117"/>
        <end position="126"/>
    </location>
</feature>
<name>A0A9X6NJT3_HYPEX</name>
<evidence type="ECO:0000256" key="1">
    <source>
        <dbReference type="SAM" id="MobiDB-lite"/>
    </source>
</evidence>
<proteinExistence type="predicted"/>
<keyword evidence="3" id="KW-1185">Reference proteome</keyword>
<protein>
    <submittedName>
        <fullName evidence="2">Uncharacterized protein</fullName>
    </submittedName>
</protein>
<comment type="caution">
    <text evidence="2">The sequence shown here is derived from an EMBL/GenBank/DDBJ whole genome shotgun (WGS) entry which is preliminary data.</text>
</comment>
<dbReference type="Proteomes" id="UP000192578">
    <property type="component" value="Unassembled WGS sequence"/>
</dbReference>
<reference evidence="3" key="1">
    <citation type="submission" date="2017-01" db="EMBL/GenBank/DDBJ databases">
        <title>Comparative genomics of anhydrobiosis in the tardigrade Hypsibius dujardini.</title>
        <authorList>
            <person name="Yoshida Y."/>
            <person name="Koutsovoulos G."/>
            <person name="Laetsch D."/>
            <person name="Stevens L."/>
            <person name="Kumar S."/>
            <person name="Horikawa D."/>
            <person name="Ishino K."/>
            <person name="Komine S."/>
            <person name="Tomita M."/>
            <person name="Blaxter M."/>
            <person name="Arakawa K."/>
        </authorList>
    </citation>
    <scope>NUCLEOTIDE SEQUENCE [LARGE SCALE GENOMIC DNA]</scope>
    <source>
        <strain evidence="3">Z151</strain>
    </source>
</reference>
<evidence type="ECO:0000313" key="2">
    <source>
        <dbReference type="EMBL" id="OWA55530.1"/>
    </source>
</evidence>
<organism evidence="2 3">
    <name type="scientific">Hypsibius exemplaris</name>
    <name type="common">Freshwater tardigrade</name>
    <dbReference type="NCBI Taxonomy" id="2072580"/>
    <lineage>
        <taxon>Eukaryota</taxon>
        <taxon>Metazoa</taxon>
        <taxon>Ecdysozoa</taxon>
        <taxon>Tardigrada</taxon>
        <taxon>Eutardigrada</taxon>
        <taxon>Parachela</taxon>
        <taxon>Hypsibioidea</taxon>
        <taxon>Hypsibiidae</taxon>
        <taxon>Hypsibius</taxon>
    </lineage>
</organism>
<feature type="non-terminal residue" evidence="2">
    <location>
        <position position="1"/>
    </location>
</feature>
<accession>A0A9X6NJT3</accession>
<evidence type="ECO:0000313" key="3">
    <source>
        <dbReference type="Proteomes" id="UP000192578"/>
    </source>
</evidence>
<feature type="region of interest" description="Disordered" evidence="1">
    <location>
        <begin position="117"/>
        <end position="156"/>
    </location>
</feature>